<accession>A0A520MI28</accession>
<gene>
    <name evidence="7" type="ORF">EVA96_02485</name>
</gene>
<dbReference type="InterPro" id="IPR034964">
    <property type="entry name" value="LS"/>
</dbReference>
<evidence type="ECO:0000256" key="1">
    <source>
        <dbReference type="ARBA" id="ARBA00004917"/>
    </source>
</evidence>
<sequence length="140" mass="15756">MNNILVVHTSWYKEHIKSMIDISQGILSTDFNIDLLCAPGVIELPALAKHKILKREGSDQEQYLGVLFLGIVVRGETTHYELVTTESFRAIGNLALEYPHLAFINNIICVENKDQLIKRMETNTSNNSLALTDLINEKSS</sequence>
<evidence type="ECO:0000256" key="4">
    <source>
        <dbReference type="ARBA" id="ARBA00022619"/>
    </source>
</evidence>
<dbReference type="GO" id="GO:0009349">
    <property type="term" value="C:riboflavin synthase complex"/>
    <property type="evidence" value="ECO:0007669"/>
    <property type="project" value="InterPro"/>
</dbReference>
<keyword evidence="5" id="KW-0808">Transferase</keyword>
<dbReference type="UniPathway" id="UPA00275"/>
<dbReference type="GO" id="GO:0005829">
    <property type="term" value="C:cytosol"/>
    <property type="evidence" value="ECO:0007669"/>
    <property type="project" value="TreeGrafter"/>
</dbReference>
<dbReference type="GO" id="GO:0000906">
    <property type="term" value="F:6,7-dimethyl-8-ribityllumazine synthase activity"/>
    <property type="evidence" value="ECO:0007669"/>
    <property type="project" value="UniProtKB-EC"/>
</dbReference>
<dbReference type="PANTHER" id="PTHR21058:SF0">
    <property type="entry name" value="6,7-DIMETHYL-8-RIBITYLLUMAZINE SYNTHASE"/>
    <property type="match status" value="1"/>
</dbReference>
<comment type="catalytic activity">
    <reaction evidence="6">
        <text>(2S)-2-hydroxy-3-oxobutyl phosphate + 5-amino-6-(D-ribitylamino)uracil = 6,7-dimethyl-8-(1-D-ribityl)lumazine + phosphate + 2 H2O + H(+)</text>
        <dbReference type="Rhea" id="RHEA:26152"/>
        <dbReference type="ChEBI" id="CHEBI:15377"/>
        <dbReference type="ChEBI" id="CHEBI:15378"/>
        <dbReference type="ChEBI" id="CHEBI:15934"/>
        <dbReference type="ChEBI" id="CHEBI:43474"/>
        <dbReference type="ChEBI" id="CHEBI:58201"/>
        <dbReference type="ChEBI" id="CHEBI:58830"/>
        <dbReference type="EC" id="2.5.1.78"/>
    </reaction>
</comment>
<comment type="similarity">
    <text evidence="2">Belongs to the DMRL synthase family.</text>
</comment>
<evidence type="ECO:0000256" key="5">
    <source>
        <dbReference type="ARBA" id="ARBA00022679"/>
    </source>
</evidence>
<dbReference type="EMBL" id="SHBI01000013">
    <property type="protein sequence ID" value="RZO20888.1"/>
    <property type="molecule type" value="Genomic_DNA"/>
</dbReference>
<evidence type="ECO:0000313" key="7">
    <source>
        <dbReference type="EMBL" id="RZO20888.1"/>
    </source>
</evidence>
<dbReference type="InterPro" id="IPR036467">
    <property type="entry name" value="LS/RS_sf"/>
</dbReference>
<dbReference type="Pfam" id="PF00885">
    <property type="entry name" value="DMRL_synthase"/>
    <property type="match status" value="1"/>
</dbReference>
<reference evidence="7 8" key="1">
    <citation type="submission" date="2019-02" db="EMBL/GenBank/DDBJ databases">
        <title>Prokaryotic population dynamics and viral predation in marine succession experiment using metagenomics: the confinement effect.</title>
        <authorList>
            <person name="Haro-Moreno J.M."/>
            <person name="Rodriguez-Valera F."/>
            <person name="Lopez-Perez M."/>
        </authorList>
    </citation>
    <scope>NUCLEOTIDE SEQUENCE [LARGE SCALE GENOMIC DNA]</scope>
    <source>
        <strain evidence="7">MED-G163</strain>
    </source>
</reference>
<comment type="pathway">
    <text evidence="1">Cofactor biosynthesis; riboflavin biosynthesis; riboflavin from 2-hydroxy-3-oxobutyl phosphate and 5-amino-6-(D-ribitylamino)uracil: step 1/2.</text>
</comment>
<keyword evidence="4" id="KW-0686">Riboflavin biosynthesis</keyword>
<organism evidence="7 8">
    <name type="scientific">SAR86 cluster bacterium</name>
    <dbReference type="NCBI Taxonomy" id="2030880"/>
    <lineage>
        <taxon>Bacteria</taxon>
        <taxon>Pseudomonadati</taxon>
        <taxon>Pseudomonadota</taxon>
        <taxon>Gammaproteobacteria</taxon>
        <taxon>SAR86 cluster</taxon>
    </lineage>
</organism>
<dbReference type="InterPro" id="IPR002180">
    <property type="entry name" value="LS/RS"/>
</dbReference>
<dbReference type="Proteomes" id="UP000315782">
    <property type="component" value="Unassembled WGS sequence"/>
</dbReference>
<protein>
    <recommendedName>
        <fullName evidence="3">6,7-dimethyl-8-ribityllumazine synthase</fullName>
        <ecNumber evidence="3">2.5.1.78</ecNumber>
    </recommendedName>
</protein>
<dbReference type="EC" id="2.5.1.78" evidence="3"/>
<proteinExistence type="inferred from homology"/>
<dbReference type="SUPFAM" id="SSF52121">
    <property type="entry name" value="Lumazine synthase"/>
    <property type="match status" value="1"/>
</dbReference>
<evidence type="ECO:0000256" key="2">
    <source>
        <dbReference type="ARBA" id="ARBA00007424"/>
    </source>
</evidence>
<evidence type="ECO:0000313" key="8">
    <source>
        <dbReference type="Proteomes" id="UP000315782"/>
    </source>
</evidence>
<dbReference type="PANTHER" id="PTHR21058">
    <property type="entry name" value="6,7-DIMETHYL-8-RIBITYLLUMAZINE SYNTHASE DMRL SYNTHASE LUMAZINE SYNTHASE"/>
    <property type="match status" value="1"/>
</dbReference>
<comment type="caution">
    <text evidence="7">The sequence shown here is derived from an EMBL/GenBank/DDBJ whole genome shotgun (WGS) entry which is preliminary data.</text>
</comment>
<evidence type="ECO:0000256" key="3">
    <source>
        <dbReference type="ARBA" id="ARBA00012664"/>
    </source>
</evidence>
<dbReference type="AlphaFoldDB" id="A0A520MI28"/>
<dbReference type="Gene3D" id="3.40.50.960">
    <property type="entry name" value="Lumazine/riboflavin synthase"/>
    <property type="match status" value="1"/>
</dbReference>
<evidence type="ECO:0000256" key="6">
    <source>
        <dbReference type="ARBA" id="ARBA00048785"/>
    </source>
</evidence>
<name>A0A520MI28_9GAMM</name>
<dbReference type="GO" id="GO:0009231">
    <property type="term" value="P:riboflavin biosynthetic process"/>
    <property type="evidence" value="ECO:0007669"/>
    <property type="project" value="UniProtKB-UniPathway"/>
</dbReference>